<dbReference type="SUPFAM" id="SSF53474">
    <property type="entry name" value="alpha/beta-Hydrolases"/>
    <property type="match status" value="1"/>
</dbReference>
<organism evidence="2 3">
    <name type="scientific">Paenibacillus xylanilyticus</name>
    <dbReference type="NCBI Taxonomy" id="248903"/>
    <lineage>
        <taxon>Bacteria</taxon>
        <taxon>Bacillati</taxon>
        <taxon>Bacillota</taxon>
        <taxon>Bacilli</taxon>
        <taxon>Bacillales</taxon>
        <taxon>Paenibacillaceae</taxon>
        <taxon>Paenibacillus</taxon>
    </lineage>
</organism>
<feature type="domain" description="AB hydrolase-1" evidence="1">
    <location>
        <begin position="68"/>
        <end position="268"/>
    </location>
</feature>
<dbReference type="GO" id="GO:0016020">
    <property type="term" value="C:membrane"/>
    <property type="evidence" value="ECO:0007669"/>
    <property type="project" value="TreeGrafter"/>
</dbReference>
<reference evidence="2 3" key="1">
    <citation type="submission" date="2020-05" db="EMBL/GenBank/DDBJ databases">
        <title>Genome Sequencing of Type Strains.</title>
        <authorList>
            <person name="Lemaire J.F."/>
            <person name="Inderbitzin P."/>
            <person name="Gregorio O.A."/>
            <person name="Collins S.B."/>
            <person name="Wespe N."/>
            <person name="Knight-Connoni V."/>
        </authorList>
    </citation>
    <scope>NUCLEOTIDE SEQUENCE [LARGE SCALE GENOMIC DNA]</scope>
    <source>
        <strain evidence="2 3">LMG 21957</strain>
    </source>
</reference>
<dbReference type="Proteomes" id="UP000526125">
    <property type="component" value="Unassembled WGS sequence"/>
</dbReference>
<dbReference type="PANTHER" id="PTHR43798:SF33">
    <property type="entry name" value="HYDROLASE, PUTATIVE (AFU_ORTHOLOGUE AFUA_2G14860)-RELATED"/>
    <property type="match status" value="1"/>
</dbReference>
<name>A0A7Y6C1F6_9BACL</name>
<dbReference type="InterPro" id="IPR050266">
    <property type="entry name" value="AB_hydrolase_sf"/>
</dbReference>
<proteinExistence type="predicted"/>
<protein>
    <submittedName>
        <fullName evidence="2">Alpha/beta hydrolase</fullName>
    </submittedName>
</protein>
<keyword evidence="2" id="KW-0378">Hydrolase</keyword>
<sequence>MSSIYRSEEGKSSILEDYEAYLENLGEGITREYVETRFGQTHVLLTGPEDGKPLFILQGGNCVNPMTLSWFSSLFKDYRIIAPDTIGHPGYSEETRISARFDSMALWVSDLLDHYKIEKSAFIGPSFGGGIILRLATYIPERIACSVLVSPAGLAVGSKFKTAQDIVLPLVKYRMTSSPSSLQKITGTMSCNCMKEMDKNIMGKIFKYVSMEQDNPKLTEREELVNYTSPTLLLVGEKDVFFPGDKVIERAQKIIPNVQAVKYDTGHFPSQDVLIQMNEEIRQFLQKNYE</sequence>
<dbReference type="AlphaFoldDB" id="A0A7Y6C1F6"/>
<evidence type="ECO:0000313" key="2">
    <source>
        <dbReference type="EMBL" id="NUU77794.1"/>
    </source>
</evidence>
<dbReference type="RefSeq" id="WP_175397423.1">
    <property type="nucleotide sequence ID" value="NZ_JABMCB010000192.1"/>
</dbReference>
<keyword evidence="3" id="KW-1185">Reference proteome</keyword>
<evidence type="ECO:0000313" key="3">
    <source>
        <dbReference type="Proteomes" id="UP000526125"/>
    </source>
</evidence>
<dbReference type="Pfam" id="PF00561">
    <property type="entry name" value="Abhydrolase_1"/>
    <property type="match status" value="1"/>
</dbReference>
<dbReference type="PRINTS" id="PR00111">
    <property type="entry name" value="ABHYDROLASE"/>
</dbReference>
<dbReference type="InterPro" id="IPR029058">
    <property type="entry name" value="AB_hydrolase_fold"/>
</dbReference>
<comment type="caution">
    <text evidence="2">The sequence shown here is derived from an EMBL/GenBank/DDBJ whole genome shotgun (WGS) entry which is preliminary data.</text>
</comment>
<dbReference type="EMBL" id="JABMCB010000192">
    <property type="protein sequence ID" value="NUU77794.1"/>
    <property type="molecule type" value="Genomic_DNA"/>
</dbReference>
<gene>
    <name evidence="2" type="ORF">HP552_21505</name>
</gene>
<dbReference type="Gene3D" id="3.40.50.1820">
    <property type="entry name" value="alpha/beta hydrolase"/>
    <property type="match status" value="1"/>
</dbReference>
<dbReference type="GO" id="GO:0016787">
    <property type="term" value="F:hydrolase activity"/>
    <property type="evidence" value="ECO:0007669"/>
    <property type="project" value="UniProtKB-KW"/>
</dbReference>
<evidence type="ECO:0000259" key="1">
    <source>
        <dbReference type="Pfam" id="PF00561"/>
    </source>
</evidence>
<dbReference type="PANTHER" id="PTHR43798">
    <property type="entry name" value="MONOACYLGLYCEROL LIPASE"/>
    <property type="match status" value="1"/>
</dbReference>
<accession>A0A7Y6C1F6</accession>
<dbReference type="InterPro" id="IPR000073">
    <property type="entry name" value="AB_hydrolase_1"/>
</dbReference>